<dbReference type="EMBL" id="NRSZ01001313">
    <property type="protein sequence ID" value="PNY18449.1"/>
    <property type="molecule type" value="Genomic_DNA"/>
</dbReference>
<comment type="caution">
    <text evidence="3">The sequence shown here is derived from an EMBL/GenBank/DDBJ whole genome shotgun (WGS) entry which is preliminary data.</text>
</comment>
<feature type="transmembrane region" description="Helical" evidence="2">
    <location>
        <begin position="347"/>
        <end position="368"/>
    </location>
</feature>
<gene>
    <name evidence="3" type="ORF">TCAP_07520</name>
</gene>
<feature type="transmembrane region" description="Helical" evidence="2">
    <location>
        <begin position="155"/>
        <end position="177"/>
    </location>
</feature>
<feature type="compositionally biased region" description="Polar residues" evidence="1">
    <location>
        <begin position="1"/>
        <end position="11"/>
    </location>
</feature>
<keyword evidence="4" id="KW-1185">Reference proteome</keyword>
<keyword evidence="2" id="KW-0812">Transmembrane</keyword>
<evidence type="ECO:0000313" key="4">
    <source>
        <dbReference type="Proteomes" id="UP000236621"/>
    </source>
</evidence>
<dbReference type="PANTHER" id="PTHR42024">
    <property type="entry name" value="AMINO ACID PERMEASE_ SLC12A DOMAIN-CONTAINING PROTEIN"/>
    <property type="match status" value="1"/>
</dbReference>
<dbReference type="Proteomes" id="UP000236621">
    <property type="component" value="Unassembled WGS sequence"/>
</dbReference>
<reference evidence="3 4" key="1">
    <citation type="submission" date="2017-08" db="EMBL/GenBank/DDBJ databases">
        <title>Harnessing the power of phylogenomics to disentangle the directionality and signatures of interkingdom host jumping in the parasitic fungal genus Tolypocladium.</title>
        <authorList>
            <person name="Quandt C.A."/>
            <person name="Patterson W."/>
            <person name="Spatafora J.W."/>
        </authorList>
    </citation>
    <scope>NUCLEOTIDE SEQUENCE [LARGE SCALE GENOMIC DNA]</scope>
    <source>
        <strain evidence="3 4">CBS 113982</strain>
    </source>
</reference>
<feature type="transmembrane region" description="Helical" evidence="2">
    <location>
        <begin position="183"/>
        <end position="206"/>
    </location>
</feature>
<organism evidence="3 4">
    <name type="scientific">Tolypocladium capitatum</name>
    <dbReference type="NCBI Taxonomy" id="45235"/>
    <lineage>
        <taxon>Eukaryota</taxon>
        <taxon>Fungi</taxon>
        <taxon>Dikarya</taxon>
        <taxon>Ascomycota</taxon>
        <taxon>Pezizomycotina</taxon>
        <taxon>Sordariomycetes</taxon>
        <taxon>Hypocreomycetidae</taxon>
        <taxon>Hypocreales</taxon>
        <taxon>Ophiocordycipitaceae</taxon>
        <taxon>Tolypocladium</taxon>
    </lineage>
</organism>
<sequence length="424" mass="46938">MQSDSALSSCTGFKGAEGGSDEEHDGSKMRDGTADIAAERKGRDGKSNANGNANGNANAITTDNAITIDNAITTDQAPLETNTPHPWRQRASTDARRSLSYALRPRADAYYDSRAAARAEWRRRGRTLQEYYDDNPHLLPQLPFTWYHGWRRWRLFLFAFLVFVDGSAVPIALYYGMHYAGHIEGWIIFAVVTTIWGGPTYLEFAVRTLRLAKKERFYRPLGTESRWCFDMLTWASVVTITVVTALFVVGSAPHIVLLRVLCMPAPAILYCLGGVLGTITLFHSMDWPAPFRISSTAKGEKVLPGVYYFIEDVAAVNAGAGRPFREALAARYKASPRFRQMLYAQSLFWAVPALVLAVPLTVAAAIPAVPATGAYGVCWAVPFLWCALWAGVSAWWCKRDMVRERLEWEARGGAAKEPAGSEPV</sequence>
<evidence type="ECO:0000313" key="3">
    <source>
        <dbReference type="EMBL" id="PNY18449.1"/>
    </source>
</evidence>
<protein>
    <submittedName>
        <fullName evidence="3">Uncharacterized protein</fullName>
    </submittedName>
</protein>
<feature type="transmembrane region" description="Helical" evidence="2">
    <location>
        <begin position="374"/>
        <end position="397"/>
    </location>
</feature>
<proteinExistence type="predicted"/>
<accession>A0A2K3PT27</accession>
<evidence type="ECO:0000256" key="1">
    <source>
        <dbReference type="SAM" id="MobiDB-lite"/>
    </source>
</evidence>
<feature type="transmembrane region" description="Helical" evidence="2">
    <location>
        <begin position="256"/>
        <end position="282"/>
    </location>
</feature>
<dbReference type="OrthoDB" id="4838853at2759"/>
<feature type="transmembrane region" description="Helical" evidence="2">
    <location>
        <begin position="227"/>
        <end position="250"/>
    </location>
</feature>
<evidence type="ECO:0000256" key="2">
    <source>
        <dbReference type="SAM" id="Phobius"/>
    </source>
</evidence>
<dbReference type="AlphaFoldDB" id="A0A2K3PT27"/>
<feature type="region of interest" description="Disordered" evidence="1">
    <location>
        <begin position="1"/>
        <end position="57"/>
    </location>
</feature>
<name>A0A2K3PT27_9HYPO</name>
<feature type="compositionally biased region" description="Low complexity" evidence="1">
    <location>
        <begin position="48"/>
        <end position="57"/>
    </location>
</feature>
<dbReference type="PANTHER" id="PTHR42024:SF1">
    <property type="entry name" value="AMINO ACID PERMEASE_ SLC12A DOMAIN-CONTAINING PROTEIN"/>
    <property type="match status" value="1"/>
</dbReference>
<keyword evidence="2" id="KW-0472">Membrane</keyword>
<dbReference type="STRING" id="45235.A0A2K3PT27"/>
<keyword evidence="2" id="KW-1133">Transmembrane helix</keyword>
<feature type="compositionally biased region" description="Basic and acidic residues" evidence="1">
    <location>
        <begin position="25"/>
        <end position="46"/>
    </location>
</feature>